<protein>
    <submittedName>
        <fullName evidence="5">NUDIX hydrolase</fullName>
    </submittedName>
</protein>
<dbReference type="Pfam" id="PF00293">
    <property type="entry name" value="NUDIX"/>
    <property type="match status" value="1"/>
</dbReference>
<evidence type="ECO:0000256" key="3">
    <source>
        <dbReference type="ARBA" id="ARBA00022842"/>
    </source>
</evidence>
<dbReference type="Proteomes" id="UP000000787">
    <property type="component" value="Chromosome"/>
</dbReference>
<reference evidence="5 6" key="1">
    <citation type="journal article" date="2011" name="Stand. Genomic Sci.">
        <title>Complete genome sequence of the filamentous gliding predatory bacterium Herpetosiphon aurantiacus type strain (114-95(T)).</title>
        <authorList>
            <person name="Kiss H."/>
            <person name="Nett M."/>
            <person name="Domin N."/>
            <person name="Martin K."/>
            <person name="Maresca J.A."/>
            <person name="Copeland A."/>
            <person name="Lapidus A."/>
            <person name="Lucas S."/>
            <person name="Berry K.W."/>
            <person name="Glavina Del Rio T."/>
            <person name="Dalin E."/>
            <person name="Tice H."/>
            <person name="Pitluck S."/>
            <person name="Richardson P."/>
            <person name="Bruce D."/>
            <person name="Goodwin L."/>
            <person name="Han C."/>
            <person name="Detter J.C."/>
            <person name="Schmutz J."/>
            <person name="Brettin T."/>
            <person name="Land M."/>
            <person name="Hauser L."/>
            <person name="Kyrpides N.C."/>
            <person name="Ivanova N."/>
            <person name="Goker M."/>
            <person name="Woyke T."/>
            <person name="Klenk H.P."/>
            <person name="Bryant D.A."/>
        </authorList>
    </citation>
    <scope>NUCLEOTIDE SEQUENCE [LARGE SCALE GENOMIC DNA]</scope>
    <source>
        <strain evidence="6">ATCC 23779 / DSM 785 / 114-95</strain>
    </source>
</reference>
<dbReference type="SUPFAM" id="SSF55811">
    <property type="entry name" value="Nudix"/>
    <property type="match status" value="1"/>
</dbReference>
<dbReference type="PANTHER" id="PTHR43046:SF12">
    <property type="entry name" value="GDP-MANNOSE MANNOSYL HYDROLASE"/>
    <property type="match status" value="1"/>
</dbReference>
<evidence type="ECO:0000256" key="1">
    <source>
        <dbReference type="ARBA" id="ARBA00001946"/>
    </source>
</evidence>
<dbReference type="Gene3D" id="3.90.79.10">
    <property type="entry name" value="Nucleoside Triphosphate Pyrophosphohydrolase"/>
    <property type="match status" value="1"/>
</dbReference>
<comment type="cofactor">
    <cofactor evidence="1">
        <name>Mg(2+)</name>
        <dbReference type="ChEBI" id="CHEBI:18420"/>
    </cofactor>
</comment>
<dbReference type="eggNOG" id="COG0494">
    <property type="taxonomic scope" value="Bacteria"/>
</dbReference>
<keyword evidence="3" id="KW-0460">Magnesium</keyword>
<sequence length="147" mass="16762">MATLRHTRYQVAIMDHDCLLLIRFASATTTFWLLPGGGREPDESENDCLIREAWEELGVRIVVEGLILHQQDQPDQTYQAFKTYRCRIIEGTPQPGYETINPNDPSAGIVEVGWVDLTAPETWPALIVNNLYTFKLLQQLRQSLGYV</sequence>
<feature type="domain" description="Nudix hydrolase" evidence="4">
    <location>
        <begin position="4"/>
        <end position="140"/>
    </location>
</feature>
<dbReference type="InterPro" id="IPR000086">
    <property type="entry name" value="NUDIX_hydrolase_dom"/>
</dbReference>
<dbReference type="InterPro" id="IPR020084">
    <property type="entry name" value="NUDIX_hydrolase_CS"/>
</dbReference>
<proteinExistence type="predicted"/>
<dbReference type="STRING" id="316274.Haur_4733"/>
<name>A9B214_HERA2</name>
<dbReference type="KEGG" id="hau:Haur_4733"/>
<dbReference type="GO" id="GO:0016787">
    <property type="term" value="F:hydrolase activity"/>
    <property type="evidence" value="ECO:0007669"/>
    <property type="project" value="UniProtKB-KW"/>
</dbReference>
<dbReference type="PANTHER" id="PTHR43046">
    <property type="entry name" value="GDP-MANNOSE MANNOSYL HYDROLASE"/>
    <property type="match status" value="1"/>
</dbReference>
<accession>A9B214</accession>
<organism evidence="5 6">
    <name type="scientific">Herpetosiphon aurantiacus (strain ATCC 23779 / DSM 785 / 114-95)</name>
    <dbReference type="NCBI Taxonomy" id="316274"/>
    <lineage>
        <taxon>Bacteria</taxon>
        <taxon>Bacillati</taxon>
        <taxon>Chloroflexota</taxon>
        <taxon>Chloroflexia</taxon>
        <taxon>Herpetosiphonales</taxon>
        <taxon>Herpetosiphonaceae</taxon>
        <taxon>Herpetosiphon</taxon>
    </lineage>
</organism>
<evidence type="ECO:0000256" key="2">
    <source>
        <dbReference type="ARBA" id="ARBA00022801"/>
    </source>
</evidence>
<dbReference type="InParanoid" id="A9B214"/>
<evidence type="ECO:0000313" key="6">
    <source>
        <dbReference type="Proteomes" id="UP000000787"/>
    </source>
</evidence>
<gene>
    <name evidence="5" type="ordered locus">Haur_4733</name>
</gene>
<keyword evidence="2 5" id="KW-0378">Hydrolase</keyword>
<dbReference type="BioCyc" id="HAUR316274:GHYA-4791-MONOMER"/>
<dbReference type="AlphaFoldDB" id="A9B214"/>
<dbReference type="PROSITE" id="PS51462">
    <property type="entry name" value="NUDIX"/>
    <property type="match status" value="1"/>
</dbReference>
<evidence type="ECO:0000313" key="5">
    <source>
        <dbReference type="EMBL" id="ABX07364.1"/>
    </source>
</evidence>
<dbReference type="HOGENOM" id="CLU_1765533_0_0_0"/>
<dbReference type="InterPro" id="IPR015797">
    <property type="entry name" value="NUDIX_hydrolase-like_dom_sf"/>
</dbReference>
<evidence type="ECO:0000259" key="4">
    <source>
        <dbReference type="PROSITE" id="PS51462"/>
    </source>
</evidence>
<keyword evidence="6" id="KW-1185">Reference proteome</keyword>
<dbReference type="EMBL" id="CP000875">
    <property type="protein sequence ID" value="ABX07364.1"/>
    <property type="molecule type" value="Genomic_DNA"/>
</dbReference>
<dbReference type="PROSITE" id="PS00893">
    <property type="entry name" value="NUDIX_BOX"/>
    <property type="match status" value="1"/>
</dbReference>